<dbReference type="Proteomes" id="UP000019434">
    <property type="component" value="Chromosome"/>
</dbReference>
<reference evidence="1 2" key="1">
    <citation type="submission" date="2014-02" db="EMBL/GenBank/DDBJ databases">
        <title>Genome Sequence of an Hyperthermophilic Archaeon, Thermococcus nautili 30-1, producing viral vesicles.</title>
        <authorList>
            <person name="Oberto J."/>
            <person name="Gaudin M."/>
            <person name="Cossu M."/>
            <person name="Gorlas A."/>
            <person name="Slesarev A."/>
            <person name="Marguet E."/>
            <person name="Forterre P."/>
        </authorList>
    </citation>
    <scope>NUCLEOTIDE SEQUENCE [LARGE SCALE GENOMIC DNA]</scope>
    <source>
        <strain evidence="1 2">30-1</strain>
    </source>
</reference>
<organism evidence="1 2">
    <name type="scientific">Thermococcus nautili</name>
    <dbReference type="NCBI Taxonomy" id="195522"/>
    <lineage>
        <taxon>Archaea</taxon>
        <taxon>Methanobacteriati</taxon>
        <taxon>Methanobacteriota</taxon>
        <taxon>Thermococci</taxon>
        <taxon>Thermococcales</taxon>
        <taxon>Thermococcaceae</taxon>
        <taxon>Thermococcus</taxon>
    </lineage>
</organism>
<name>W8P265_9EURY</name>
<protein>
    <submittedName>
        <fullName evidence="1">Uncharacterized protein</fullName>
    </submittedName>
</protein>
<sequence>MTLKKEYRGLELKTNFIYLHSWGTGDAISTIGSLTLPFLLYSAPTGINLATSVTWTAADLFIFQKFNGSWKKTETKTLILYPEGNLPPCWNGICPTSIGGSSNGLD</sequence>
<evidence type="ECO:0000313" key="1">
    <source>
        <dbReference type="EMBL" id="AHL22856.1"/>
    </source>
</evidence>
<proteinExistence type="predicted"/>
<accession>W8P265</accession>
<dbReference type="HOGENOM" id="CLU_2217185_0_0_2"/>
<dbReference type="EMBL" id="CP007264">
    <property type="protein sequence ID" value="AHL22856.1"/>
    <property type="molecule type" value="Genomic_DNA"/>
</dbReference>
<dbReference type="KEGG" id="tnu:BD01_1241"/>
<evidence type="ECO:0000313" key="2">
    <source>
        <dbReference type="Proteomes" id="UP000019434"/>
    </source>
</evidence>
<dbReference type="AlphaFoldDB" id="W8P265"/>
<keyword evidence="2" id="KW-1185">Reference proteome</keyword>
<gene>
    <name evidence="1" type="ORF">BD01_1241</name>
</gene>